<name>A0ABX0NT06_9BURK</name>
<dbReference type="EMBL" id="WHJH01000012">
    <property type="protein sequence ID" value="NHZ89899.1"/>
    <property type="molecule type" value="Genomic_DNA"/>
</dbReference>
<evidence type="ECO:0000313" key="1">
    <source>
        <dbReference type="EMBL" id="NHZ89899.1"/>
    </source>
</evidence>
<keyword evidence="2" id="KW-1185">Reference proteome</keyword>
<reference evidence="1 2" key="1">
    <citation type="submission" date="2019-10" db="EMBL/GenBank/DDBJ databases">
        <title>Taxonomy of Antarctic Massilia spp.: description of Massilia rubra sp. nov., Massilia aquatica sp. nov., Massilia mucilaginosa sp. nov., Massilia frigida sp. nov. isolated from streams, lakes and regoliths.</title>
        <authorList>
            <person name="Holochova P."/>
            <person name="Sedlacek I."/>
            <person name="Kralova S."/>
            <person name="Maslanova I."/>
            <person name="Busse H.-J."/>
            <person name="Stankova E."/>
            <person name="Vrbovska V."/>
            <person name="Kovarovic V."/>
            <person name="Bartak M."/>
            <person name="Svec P."/>
            <person name="Pantucek R."/>
        </authorList>
    </citation>
    <scope>NUCLEOTIDE SEQUENCE [LARGE SCALE GENOMIC DNA]</scope>
    <source>
        <strain evidence="1 2">CCM 8733</strain>
    </source>
</reference>
<evidence type="ECO:0000313" key="2">
    <source>
        <dbReference type="Proteomes" id="UP000609726"/>
    </source>
</evidence>
<sequence>MGAAGRDWRPSRGRVAIALLLAIAASVALAMLWMPAGPPAGHAGLAATSAPATAMVPPPAALPGKPGQIARAQARPDPEVDADPTPDLRNYVARGDNPSMAEVITRLHERGIHSGLGAFSPPGTSPPLAGLAVPEDFVLPKGYVRHHQATDDGQRIEAVLMFAPDFQLLDASGKPVEMPRNLVVPPELAPPGLPIRRIVIPPASTGR</sequence>
<protein>
    <submittedName>
        <fullName evidence="1">Uncharacterized protein</fullName>
    </submittedName>
</protein>
<dbReference type="Proteomes" id="UP000609726">
    <property type="component" value="Unassembled WGS sequence"/>
</dbReference>
<gene>
    <name evidence="1" type="ORF">F2P45_12870</name>
</gene>
<comment type="caution">
    <text evidence="1">The sequence shown here is derived from an EMBL/GenBank/DDBJ whole genome shotgun (WGS) entry which is preliminary data.</text>
</comment>
<proteinExistence type="predicted"/>
<accession>A0ABX0NT06</accession>
<organism evidence="1 2">
    <name type="scientific">Massilia mucilaginosa</name>
    <dbReference type="NCBI Taxonomy" id="2609282"/>
    <lineage>
        <taxon>Bacteria</taxon>
        <taxon>Pseudomonadati</taxon>
        <taxon>Pseudomonadota</taxon>
        <taxon>Betaproteobacteria</taxon>
        <taxon>Burkholderiales</taxon>
        <taxon>Oxalobacteraceae</taxon>
        <taxon>Telluria group</taxon>
        <taxon>Massilia</taxon>
    </lineage>
</organism>